<dbReference type="RefSeq" id="WP_252664879.1">
    <property type="nucleotide sequence ID" value="NZ_CP098611.1"/>
</dbReference>
<name>A0ABY5AU31_9CYAN</name>
<gene>
    <name evidence="2" type="ORF">NEA10_08475</name>
</gene>
<evidence type="ECO:0000256" key="1">
    <source>
        <dbReference type="SAM" id="Phobius"/>
    </source>
</evidence>
<reference evidence="2" key="1">
    <citation type="submission" date="2022-06" db="EMBL/GenBank/DDBJ databases">
        <title>Genome sequence of Phormidium yuhuli AB48 isolated from an industrial photobioreactor environment.</title>
        <authorList>
            <person name="Qiu Y."/>
            <person name="Noonan A.J.C."/>
            <person name="Dofher K."/>
            <person name="Koch M."/>
            <person name="Kieft B."/>
            <person name="Lin X."/>
            <person name="Ziels R.M."/>
            <person name="Hallam S.J."/>
        </authorList>
    </citation>
    <scope>NUCLEOTIDE SEQUENCE</scope>
    <source>
        <strain evidence="2">AB48</strain>
    </source>
</reference>
<organism evidence="2 3">
    <name type="scientific">Phormidium yuhuli AB48</name>
    <dbReference type="NCBI Taxonomy" id="2940671"/>
    <lineage>
        <taxon>Bacteria</taxon>
        <taxon>Bacillati</taxon>
        <taxon>Cyanobacteriota</taxon>
        <taxon>Cyanophyceae</taxon>
        <taxon>Oscillatoriophycideae</taxon>
        <taxon>Oscillatoriales</taxon>
        <taxon>Oscillatoriaceae</taxon>
        <taxon>Phormidium</taxon>
        <taxon>Phormidium yuhuli</taxon>
    </lineage>
</organism>
<keyword evidence="1" id="KW-0812">Transmembrane</keyword>
<keyword evidence="1" id="KW-0472">Membrane</keyword>
<keyword evidence="3" id="KW-1185">Reference proteome</keyword>
<feature type="transmembrane region" description="Helical" evidence="1">
    <location>
        <begin position="22"/>
        <end position="43"/>
    </location>
</feature>
<evidence type="ECO:0000313" key="3">
    <source>
        <dbReference type="Proteomes" id="UP001056708"/>
    </source>
</evidence>
<dbReference type="EMBL" id="CP098611">
    <property type="protein sequence ID" value="USR92732.1"/>
    <property type="molecule type" value="Genomic_DNA"/>
</dbReference>
<protein>
    <submittedName>
        <fullName evidence="2">Uncharacterized protein</fullName>
    </submittedName>
</protein>
<dbReference type="Proteomes" id="UP001056708">
    <property type="component" value="Chromosome"/>
</dbReference>
<keyword evidence="1" id="KW-1133">Transmembrane helix</keyword>
<evidence type="ECO:0000313" key="2">
    <source>
        <dbReference type="EMBL" id="USR92732.1"/>
    </source>
</evidence>
<sequence>MISANPPQDTSTWTTLGDSPEVMAVVGVNLSLALFGFLVAFYVTRWRRQLAQLTDCVLKTERQSRHLLPLVQRWLIQRQQSTQQSRDRLQQLEQRLQLLQQALPLMLWLLRRRGRISPTVDKSPH</sequence>
<accession>A0ABY5AU31</accession>
<proteinExistence type="predicted"/>